<protein>
    <recommendedName>
        <fullName evidence="1">F5/8 type C domain-containing protein</fullName>
    </recommendedName>
</protein>
<evidence type="ECO:0000259" key="1">
    <source>
        <dbReference type="Pfam" id="PF00754"/>
    </source>
</evidence>
<dbReference type="Pfam" id="PF00754">
    <property type="entry name" value="F5_F8_type_C"/>
    <property type="match status" value="1"/>
</dbReference>
<comment type="caution">
    <text evidence="2">The sequence shown here is derived from an EMBL/GenBank/DDBJ whole genome shotgun (WGS) entry which is preliminary data.</text>
</comment>
<organism evidence="2 3">
    <name type="scientific">Tritrichomonas musculus</name>
    <dbReference type="NCBI Taxonomy" id="1915356"/>
    <lineage>
        <taxon>Eukaryota</taxon>
        <taxon>Metamonada</taxon>
        <taxon>Parabasalia</taxon>
        <taxon>Tritrichomonadida</taxon>
        <taxon>Tritrichomonadidae</taxon>
        <taxon>Tritrichomonas</taxon>
    </lineage>
</organism>
<keyword evidence="3" id="KW-1185">Reference proteome</keyword>
<dbReference type="InterPro" id="IPR000421">
    <property type="entry name" value="FA58C"/>
</dbReference>
<proteinExistence type="predicted"/>
<feature type="domain" description="F5/8 type C" evidence="1">
    <location>
        <begin position="326"/>
        <end position="450"/>
    </location>
</feature>
<dbReference type="Gene3D" id="2.60.120.260">
    <property type="entry name" value="Galactose-binding domain-like"/>
    <property type="match status" value="1"/>
</dbReference>
<dbReference type="InterPro" id="IPR008979">
    <property type="entry name" value="Galactose-bd-like_sf"/>
</dbReference>
<sequence length="468" mass="54451">MDKKEAMVYSFDFNAIDQIPFEKYDQNFTFIVDGKQYHTCRILADLLSPTIRHFHQTDSTTTSFTITTANKFTPNANNGKDYFAEFLYSIQNHKAVSFNDESREYYKSIFKSLGNDHEYSKFEPLFNSSISVENVFERVDILNGFYTNIQYSENLKHPKCQDELDFISGHFYELDKEKMKKLNEDQLLYVLKSEKLQIEDEDSLLSFVLEMYESDHSHSHLFEHVVFSNVSVDKMCEFTRVFDIDDVNGNVWLAICDRLNRKVAEDEARPGRYHASCEEEESEKELNNKSDVVAISHVQGDEFNGIFKYLTEKSGGNIHENKTIEITSNEEANASYPLKNIVDFSSNNHYDSKDKTQLHTVTFDFKSRQVKVTNYTIKSPDQDPNSGSNANFHMKSWFIEASKDGQNWEVIDHQENCSTLKGRLVTASFNTQMNDFCRYIRYRQAGPNWGNDCYLTINSLEFYGSIKQ</sequence>
<accession>A0ABR2H0X6</accession>
<dbReference type="EMBL" id="JAPFFF010000050">
    <property type="protein sequence ID" value="KAK8839844.1"/>
    <property type="molecule type" value="Genomic_DNA"/>
</dbReference>
<dbReference type="SUPFAM" id="SSF49785">
    <property type="entry name" value="Galactose-binding domain-like"/>
    <property type="match status" value="1"/>
</dbReference>
<evidence type="ECO:0000313" key="3">
    <source>
        <dbReference type="Proteomes" id="UP001470230"/>
    </source>
</evidence>
<reference evidence="2 3" key="1">
    <citation type="submission" date="2024-04" db="EMBL/GenBank/DDBJ databases">
        <title>Tritrichomonas musculus Genome.</title>
        <authorList>
            <person name="Alves-Ferreira E."/>
            <person name="Grigg M."/>
            <person name="Lorenzi H."/>
            <person name="Galac M."/>
        </authorList>
    </citation>
    <scope>NUCLEOTIDE SEQUENCE [LARGE SCALE GENOMIC DNA]</scope>
    <source>
        <strain evidence="2 3">EAF2021</strain>
    </source>
</reference>
<evidence type="ECO:0000313" key="2">
    <source>
        <dbReference type="EMBL" id="KAK8839844.1"/>
    </source>
</evidence>
<name>A0ABR2H0X6_9EUKA</name>
<dbReference type="Proteomes" id="UP001470230">
    <property type="component" value="Unassembled WGS sequence"/>
</dbReference>
<gene>
    <name evidence="2" type="ORF">M9Y10_031556</name>
</gene>